<dbReference type="InterPro" id="IPR014347">
    <property type="entry name" value="Tautomerase/MIF_sf"/>
</dbReference>
<evidence type="ECO:0000256" key="10">
    <source>
        <dbReference type="ARBA" id="ARBA00041912"/>
    </source>
</evidence>
<evidence type="ECO:0000313" key="12">
    <source>
        <dbReference type="EMBL" id="SJZ74907.1"/>
    </source>
</evidence>
<organism evidence="12 13">
    <name type="scientific">Treponema berlinense</name>
    <dbReference type="NCBI Taxonomy" id="225004"/>
    <lineage>
        <taxon>Bacteria</taxon>
        <taxon>Pseudomonadati</taxon>
        <taxon>Spirochaetota</taxon>
        <taxon>Spirochaetia</taxon>
        <taxon>Spirochaetales</taxon>
        <taxon>Treponemataceae</taxon>
        <taxon>Treponema</taxon>
    </lineage>
</organism>
<dbReference type="InterPro" id="IPR001398">
    <property type="entry name" value="Macrophage_inhib_fac"/>
</dbReference>
<keyword evidence="4" id="KW-0413">Isomerase</keyword>
<keyword evidence="13" id="KW-1185">Reference proteome</keyword>
<dbReference type="PANTHER" id="PTHR11954:SF6">
    <property type="entry name" value="MACROPHAGE MIGRATION INHIBITORY FACTOR"/>
    <property type="match status" value="1"/>
</dbReference>
<dbReference type="GO" id="GO:0004167">
    <property type="term" value="F:dopachrome isomerase activity"/>
    <property type="evidence" value="ECO:0007669"/>
    <property type="project" value="UniProtKB-EC"/>
</dbReference>
<keyword evidence="3" id="KW-0964">Secreted</keyword>
<dbReference type="PANTHER" id="PTHR11954">
    <property type="entry name" value="D-DOPACHROME DECARBOXYLASE"/>
    <property type="match status" value="1"/>
</dbReference>
<dbReference type="Gene3D" id="3.30.429.10">
    <property type="entry name" value="Macrophage Migration Inhibitory Factor"/>
    <property type="match status" value="1"/>
</dbReference>
<evidence type="ECO:0000256" key="2">
    <source>
        <dbReference type="ARBA" id="ARBA00022514"/>
    </source>
</evidence>
<sequence length="113" mass="12538">MPMINSKVTVSLPQEKRDILKAELGKAVAILGKPESYLMLGFEDNYDLYFGGKKLEKGAFISVEVLGDIDSQSSSKMSGKLCEIFEKELGIPGDKIYITYSGYKNWGWNGGNF</sequence>
<dbReference type="EMBL" id="FUXC01000005">
    <property type="protein sequence ID" value="SJZ74907.1"/>
    <property type="molecule type" value="Genomic_DNA"/>
</dbReference>
<comment type="catalytic activity">
    <reaction evidence="5">
        <text>3-phenylpyruvate = enol-phenylpyruvate</text>
        <dbReference type="Rhea" id="RHEA:17097"/>
        <dbReference type="ChEBI" id="CHEBI:16815"/>
        <dbReference type="ChEBI" id="CHEBI:18005"/>
        <dbReference type="EC" id="5.3.2.1"/>
    </reaction>
</comment>
<dbReference type="Proteomes" id="UP000190395">
    <property type="component" value="Unassembled WGS sequence"/>
</dbReference>
<dbReference type="GO" id="GO:0050178">
    <property type="term" value="F:phenylpyruvate tautomerase activity"/>
    <property type="evidence" value="ECO:0007669"/>
    <property type="project" value="UniProtKB-EC"/>
</dbReference>
<evidence type="ECO:0000256" key="4">
    <source>
        <dbReference type="ARBA" id="ARBA00023235"/>
    </source>
</evidence>
<dbReference type="STRING" id="225004.SAMN02745152_01137"/>
<evidence type="ECO:0000256" key="8">
    <source>
        <dbReference type="ARBA" id="ARBA00039086"/>
    </source>
</evidence>
<evidence type="ECO:0000313" key="13">
    <source>
        <dbReference type="Proteomes" id="UP000190395"/>
    </source>
</evidence>
<name>A0A1T4N778_9SPIR</name>
<evidence type="ECO:0000256" key="6">
    <source>
        <dbReference type="ARBA" id="ARBA00036823"/>
    </source>
</evidence>
<dbReference type="OrthoDB" id="5769863at2"/>
<dbReference type="SUPFAM" id="SSF55331">
    <property type="entry name" value="Tautomerase/MIF"/>
    <property type="match status" value="1"/>
</dbReference>
<evidence type="ECO:0000256" key="3">
    <source>
        <dbReference type="ARBA" id="ARBA00022525"/>
    </source>
</evidence>
<evidence type="ECO:0000256" key="11">
    <source>
        <dbReference type="ARBA" id="ARBA00042730"/>
    </source>
</evidence>
<dbReference type="EC" id="5.3.2.1" evidence="8"/>
<gene>
    <name evidence="12" type="ORF">SAMN02745152_01137</name>
</gene>
<evidence type="ECO:0000256" key="5">
    <source>
        <dbReference type="ARBA" id="ARBA00036735"/>
    </source>
</evidence>
<dbReference type="EC" id="5.3.3.12" evidence="7"/>
<comment type="subcellular location">
    <subcellularLocation>
        <location evidence="1">Secreted</location>
    </subcellularLocation>
</comment>
<dbReference type="GeneID" id="303367384"/>
<comment type="catalytic activity">
    <reaction evidence="6">
        <text>L-dopachrome = 5,6-dihydroxyindole-2-carboxylate</text>
        <dbReference type="Rhea" id="RHEA:13041"/>
        <dbReference type="ChEBI" id="CHEBI:16875"/>
        <dbReference type="ChEBI" id="CHEBI:57509"/>
        <dbReference type="EC" id="5.3.3.12"/>
    </reaction>
</comment>
<evidence type="ECO:0000256" key="7">
    <source>
        <dbReference type="ARBA" id="ARBA00038932"/>
    </source>
</evidence>
<evidence type="ECO:0000256" key="1">
    <source>
        <dbReference type="ARBA" id="ARBA00004613"/>
    </source>
</evidence>
<evidence type="ECO:0000256" key="9">
    <source>
        <dbReference type="ARBA" id="ARBA00041631"/>
    </source>
</evidence>
<dbReference type="Pfam" id="PF01187">
    <property type="entry name" value="MIF"/>
    <property type="match status" value="1"/>
</dbReference>
<reference evidence="12 13" key="1">
    <citation type="submission" date="2017-02" db="EMBL/GenBank/DDBJ databases">
        <authorList>
            <person name="Peterson S.W."/>
        </authorList>
    </citation>
    <scope>NUCLEOTIDE SEQUENCE [LARGE SCALE GENOMIC DNA]</scope>
    <source>
        <strain evidence="12 13">ATCC BAA-909</strain>
    </source>
</reference>
<keyword evidence="2" id="KW-0202">Cytokine</keyword>
<proteinExistence type="predicted"/>
<dbReference type="RefSeq" id="WP_078930885.1">
    <property type="nucleotide sequence ID" value="NZ_FUXC01000005.1"/>
</dbReference>
<dbReference type="GO" id="GO:0005615">
    <property type="term" value="C:extracellular space"/>
    <property type="evidence" value="ECO:0007669"/>
    <property type="project" value="UniProtKB-KW"/>
</dbReference>
<dbReference type="GO" id="GO:0005125">
    <property type="term" value="F:cytokine activity"/>
    <property type="evidence" value="ECO:0007669"/>
    <property type="project" value="UniProtKB-KW"/>
</dbReference>
<accession>A0A1T4N778</accession>
<protein>
    <recommendedName>
        <fullName evidence="11">L-dopachrome isomerase</fullName>
        <ecNumber evidence="8">5.3.2.1</ecNumber>
        <ecNumber evidence="7">5.3.3.12</ecNumber>
    </recommendedName>
    <alternativeName>
        <fullName evidence="9">L-dopachrome tautomerase</fullName>
    </alternativeName>
    <alternativeName>
        <fullName evidence="10">Phenylpyruvate tautomerase</fullName>
    </alternativeName>
</protein>
<dbReference type="AlphaFoldDB" id="A0A1T4N778"/>